<keyword evidence="1" id="KW-1133">Transmembrane helix</keyword>
<accession>A0ABT7MI60</accession>
<proteinExistence type="predicted"/>
<name>A0ABT7MI60_9PSEU</name>
<feature type="transmembrane region" description="Helical" evidence="1">
    <location>
        <begin position="6"/>
        <end position="24"/>
    </location>
</feature>
<evidence type="ECO:0000256" key="1">
    <source>
        <dbReference type="SAM" id="Phobius"/>
    </source>
</evidence>
<sequence length="71" mass="7436">MSVVGVGWGLFAAFVVLLGLRVVVTEAVRPTYRVEAGPRRVVRTMDVALVVVLVALAAALLAVIGPPLLAR</sequence>
<keyword evidence="1" id="KW-0472">Membrane</keyword>
<dbReference type="RefSeq" id="WP_286056741.1">
    <property type="nucleotide sequence ID" value="NZ_JASVWF010000009.1"/>
</dbReference>
<gene>
    <name evidence="2" type="ORF">QRT03_29490</name>
</gene>
<comment type="caution">
    <text evidence="2">The sequence shown here is derived from an EMBL/GenBank/DDBJ whole genome shotgun (WGS) entry which is preliminary data.</text>
</comment>
<dbReference type="Proteomes" id="UP001231924">
    <property type="component" value="Unassembled WGS sequence"/>
</dbReference>
<evidence type="ECO:0000313" key="2">
    <source>
        <dbReference type="EMBL" id="MDL5160136.1"/>
    </source>
</evidence>
<feature type="transmembrane region" description="Helical" evidence="1">
    <location>
        <begin position="45"/>
        <end position="69"/>
    </location>
</feature>
<evidence type="ECO:0000313" key="3">
    <source>
        <dbReference type="Proteomes" id="UP001231924"/>
    </source>
</evidence>
<keyword evidence="3" id="KW-1185">Reference proteome</keyword>
<organism evidence="2 3">
    <name type="scientific">Actinomycetospora termitidis</name>
    <dbReference type="NCBI Taxonomy" id="3053470"/>
    <lineage>
        <taxon>Bacteria</taxon>
        <taxon>Bacillati</taxon>
        <taxon>Actinomycetota</taxon>
        <taxon>Actinomycetes</taxon>
        <taxon>Pseudonocardiales</taxon>
        <taxon>Pseudonocardiaceae</taxon>
        <taxon>Actinomycetospora</taxon>
    </lineage>
</organism>
<protein>
    <submittedName>
        <fullName evidence="2">Uncharacterized protein</fullName>
    </submittedName>
</protein>
<keyword evidence="1" id="KW-0812">Transmembrane</keyword>
<dbReference type="EMBL" id="JASVWF010000009">
    <property type="protein sequence ID" value="MDL5160136.1"/>
    <property type="molecule type" value="Genomic_DNA"/>
</dbReference>
<reference evidence="2 3" key="1">
    <citation type="submission" date="2023-06" db="EMBL/GenBank/DDBJ databases">
        <title>Actinomycetospora Odt1-22.</title>
        <authorList>
            <person name="Supong K."/>
        </authorList>
    </citation>
    <scope>NUCLEOTIDE SEQUENCE [LARGE SCALE GENOMIC DNA]</scope>
    <source>
        <strain evidence="2 3">Odt1-22</strain>
    </source>
</reference>